<dbReference type="InterPro" id="IPR012939">
    <property type="entry name" value="Glyco_hydro_92"/>
</dbReference>
<dbReference type="NCBIfam" id="TIGR01180">
    <property type="entry name" value="aman2_put"/>
    <property type="match status" value="1"/>
</dbReference>
<organism evidence="6 7">
    <name type="scientific">Microbacter margulisiae</name>
    <dbReference type="NCBI Taxonomy" id="1350067"/>
    <lineage>
        <taxon>Bacteria</taxon>
        <taxon>Pseudomonadati</taxon>
        <taxon>Bacteroidota</taxon>
        <taxon>Bacteroidia</taxon>
        <taxon>Bacteroidales</taxon>
        <taxon>Porphyromonadaceae</taxon>
        <taxon>Microbacter</taxon>
    </lineage>
</organism>
<dbReference type="FunFam" id="3.30.2080.10:FF:000001">
    <property type="entry name" value="Alpha-1,2-mannosidase subfamily"/>
    <property type="match status" value="1"/>
</dbReference>
<dbReference type="SUPFAM" id="SSF48208">
    <property type="entry name" value="Six-hairpin glycosidases"/>
    <property type="match status" value="1"/>
</dbReference>
<sequence>MRNKVVYIMMLLASIFGNRFISYSQDLTQYVDPFIGTGAHGHTFPGPCLPHGMVQVSPDTGEDGWDWCSGYHDSDTSLMGFSLTHLSGTGAADLGDILFMAYTGGWKTEPGSKEHPGEGYRSIFSHQDEQASVGYYSVMLKSYGIKAELTATARCALQRYTYPKTGDRDMIIDLGRGIQNKTVSSSIRFVGDDAVEGYRQSTGWAHDRYVYFYAKFNQPIEKKAIDNDGQIEEDKAAGTGKIEKALIRFSGTTGQPVLVKVSISAVSIANAKANLESGLPGWDFSAVRASAEKSWNKLLSKIEVEGGSTAEKRTFYTAVYHSLLAPYLYSDVNGQYVGMDRKVHQAQGFHYYTVFSLWDTFRAAHPLYSLIEPKTNDDFVKSMLAMYKEGGRLPVWELDSNETWCMIGNHSIPVIADACLHGHPDFNIAEAYQAMKATVEDTIRGMKAYHQYGYVPDNVENNSVSITVEYAYDDWCVAQVARKLGKMADYRKYMQRAENYKNLYNPATRFLQGKDTQGQWREPFNPIDVSRLGSDDFTEGNSWQYTFFAPQDVDGLVHLIGGKKAFAHKLDSLFDQPSINNNPGEPDVSGMIGQYAQGNEPSHEIAYLYDYVGEPYKTADRVREIMDSLYTDTRSGLCGNDDCGQMSAWYVFGAMGFYPVNPSSGEYAIGSPVFSKITLHTGSGHPFEVEAKDVSKANKYIQSATLNGKDYPYSYITRKTIEQGGRLIFRMGDKPSSWATQPKDCPVSHIDY</sequence>
<dbReference type="Pfam" id="PF07971">
    <property type="entry name" value="Glyco_hydro_92"/>
    <property type="match status" value="1"/>
</dbReference>
<evidence type="ECO:0000256" key="1">
    <source>
        <dbReference type="ARBA" id="ARBA00001913"/>
    </source>
</evidence>
<dbReference type="GO" id="GO:0005975">
    <property type="term" value="P:carbohydrate metabolic process"/>
    <property type="evidence" value="ECO:0007669"/>
    <property type="project" value="InterPro"/>
</dbReference>
<protein>
    <submittedName>
        <fullName evidence="6">Putative alpha-1,2-mannosidase</fullName>
    </submittedName>
</protein>
<evidence type="ECO:0000256" key="2">
    <source>
        <dbReference type="ARBA" id="ARBA00011245"/>
    </source>
</evidence>
<dbReference type="GO" id="GO:0005829">
    <property type="term" value="C:cytosol"/>
    <property type="evidence" value="ECO:0007669"/>
    <property type="project" value="TreeGrafter"/>
</dbReference>
<dbReference type="PANTHER" id="PTHR12143:SF39">
    <property type="entry name" value="SECRETED PROTEIN"/>
    <property type="match status" value="1"/>
</dbReference>
<comment type="caution">
    <text evidence="6">The sequence shown here is derived from an EMBL/GenBank/DDBJ whole genome shotgun (WGS) entry which is preliminary data.</text>
</comment>
<dbReference type="Gene3D" id="3.30.2080.10">
    <property type="entry name" value="GH92 mannosidase domain"/>
    <property type="match status" value="1"/>
</dbReference>
<dbReference type="InterPro" id="IPR050883">
    <property type="entry name" value="PNGase"/>
</dbReference>
<name>A0A7W5DPP2_9PORP</name>
<comment type="cofactor">
    <cofactor evidence="1">
        <name>Ca(2+)</name>
        <dbReference type="ChEBI" id="CHEBI:29108"/>
    </cofactor>
</comment>
<dbReference type="Gene3D" id="1.20.1610.10">
    <property type="entry name" value="alpha-1,2-mannosidases domains"/>
    <property type="match status" value="1"/>
</dbReference>
<dbReference type="InterPro" id="IPR041371">
    <property type="entry name" value="GH92_N"/>
</dbReference>
<evidence type="ECO:0000259" key="4">
    <source>
        <dbReference type="Pfam" id="PF07971"/>
    </source>
</evidence>
<dbReference type="InterPro" id="IPR008928">
    <property type="entry name" value="6-hairpin_glycosidase_sf"/>
</dbReference>
<evidence type="ECO:0000256" key="3">
    <source>
        <dbReference type="ARBA" id="ARBA00022837"/>
    </source>
</evidence>
<dbReference type="Proteomes" id="UP000544222">
    <property type="component" value="Unassembled WGS sequence"/>
</dbReference>
<evidence type="ECO:0000259" key="5">
    <source>
        <dbReference type="Pfam" id="PF17678"/>
    </source>
</evidence>
<evidence type="ECO:0000313" key="7">
    <source>
        <dbReference type="Proteomes" id="UP000544222"/>
    </source>
</evidence>
<dbReference type="InterPro" id="IPR014718">
    <property type="entry name" value="GH-type_carb-bd"/>
</dbReference>
<feature type="domain" description="Glycosyl hydrolase family 92 N-terminal" evidence="5">
    <location>
        <begin position="30"/>
        <end position="264"/>
    </location>
</feature>
<dbReference type="EMBL" id="JACHYB010000001">
    <property type="protein sequence ID" value="MBB3186790.1"/>
    <property type="molecule type" value="Genomic_DNA"/>
</dbReference>
<dbReference type="InterPro" id="IPR005887">
    <property type="entry name" value="GH92_a_mannosidase_put"/>
</dbReference>
<dbReference type="GO" id="GO:0030246">
    <property type="term" value="F:carbohydrate binding"/>
    <property type="evidence" value="ECO:0007669"/>
    <property type="project" value="InterPro"/>
</dbReference>
<comment type="subunit">
    <text evidence="2">Monomer.</text>
</comment>
<dbReference type="AlphaFoldDB" id="A0A7W5DPP2"/>
<dbReference type="Gene3D" id="2.70.98.10">
    <property type="match status" value="1"/>
</dbReference>
<feature type="domain" description="Glycosyl hydrolase family 92" evidence="4">
    <location>
        <begin position="270"/>
        <end position="733"/>
    </location>
</feature>
<dbReference type="GO" id="GO:0006516">
    <property type="term" value="P:glycoprotein catabolic process"/>
    <property type="evidence" value="ECO:0007669"/>
    <property type="project" value="TreeGrafter"/>
</dbReference>
<dbReference type="Pfam" id="PF17678">
    <property type="entry name" value="Glyco_hydro_92N"/>
    <property type="match status" value="1"/>
</dbReference>
<dbReference type="FunFam" id="1.20.1050.60:FF:000001">
    <property type="entry name" value="Putative alpha-1,2-mannosidase"/>
    <property type="match status" value="1"/>
</dbReference>
<evidence type="ECO:0000313" key="6">
    <source>
        <dbReference type="EMBL" id="MBB3186790.1"/>
    </source>
</evidence>
<proteinExistence type="predicted"/>
<dbReference type="GO" id="GO:0000224">
    <property type="term" value="F:peptide-N4-(N-acetyl-beta-glucosaminyl)asparagine amidase activity"/>
    <property type="evidence" value="ECO:0007669"/>
    <property type="project" value="TreeGrafter"/>
</dbReference>
<dbReference type="RefSeq" id="WP_183412633.1">
    <property type="nucleotide sequence ID" value="NZ_JACHYB010000001.1"/>
</dbReference>
<keyword evidence="3" id="KW-0106">Calcium</keyword>
<accession>A0A7W5DPP2</accession>
<dbReference type="PANTHER" id="PTHR12143">
    <property type="entry name" value="PEPTIDE N-GLYCANASE PNGASE -RELATED"/>
    <property type="match status" value="1"/>
</dbReference>
<keyword evidence="7" id="KW-1185">Reference proteome</keyword>
<reference evidence="6 7" key="1">
    <citation type="submission" date="2020-08" db="EMBL/GenBank/DDBJ databases">
        <title>Genomic Encyclopedia of Type Strains, Phase IV (KMG-IV): sequencing the most valuable type-strain genomes for metagenomic binning, comparative biology and taxonomic classification.</title>
        <authorList>
            <person name="Goeker M."/>
        </authorList>
    </citation>
    <scope>NUCLEOTIDE SEQUENCE [LARGE SCALE GENOMIC DNA]</scope>
    <source>
        <strain evidence="6 7">DSM 27471</strain>
    </source>
</reference>
<dbReference type="Gene3D" id="1.20.1050.60">
    <property type="entry name" value="alpha-1,2-mannosidase"/>
    <property type="match status" value="1"/>
</dbReference>
<gene>
    <name evidence="6" type="ORF">FHX64_000953</name>
</gene>